<proteinExistence type="predicted"/>
<feature type="compositionally biased region" description="Basic and acidic residues" evidence="1">
    <location>
        <begin position="260"/>
        <end position="269"/>
    </location>
</feature>
<keyword evidence="3" id="KW-0969">Cilium</keyword>
<feature type="region of interest" description="Disordered" evidence="1">
    <location>
        <begin position="385"/>
        <end position="404"/>
    </location>
</feature>
<sequence length="550" mass="62166">MNVNVDKQNLIPFPQVELRPGKRDGADNNYFAVKESFGEILEREFQIHSEKPNSPSEWKPLQAEKNPSDSAADVVSKMESNQPSNSNVIPSNEVNDNNSSQKTNEESKEEISEEEDLDRDALEYSIGILSNQHLFDQKFLPANEVNESLQKEKTVALSMQKSAEKNTLYATKEAKTFLEETKKLAESLLQKDFASSKQIISNHKQGLQDSIPSNLVKFPGSQKKIQTDRVVNETKQNPNVSSQKKETEQSGLNLVTSFLTKEKGNRGLDNESPSETSLRKLDPKGKSSKHNKSETVLTETNLERENSNLSITSDKMVRSLGYKEKEFQKLNENKNQVQNEKIKTDSTFVNQVQSISSSKMGEENGKSSEDKSNKQGFNLHSVENKLHSKAEDVKNLERNQKPKETNLKQNLDELIKQAKFDIVQNGKSSAEIIMNPKEYGRLTLKVTVDGEKVEGRILVESEELQKSLQNEIQTIKENLKESGLDLQALIIDLWDDGNQFAERQNQNELYQTLMETAKNRGNIEKLEKENGVGLDDISLPPDSKVLEFFA</sequence>
<comment type="caution">
    <text evidence="3">The sequence shown here is derived from an EMBL/GenBank/DDBJ whole genome shotgun (WGS) entry which is preliminary data.</text>
</comment>
<feature type="domain" description="Flagellar hook-length control protein-like C-terminal" evidence="2">
    <location>
        <begin position="423"/>
        <end position="491"/>
    </location>
</feature>
<dbReference type="Proteomes" id="UP000245206">
    <property type="component" value="Unassembled WGS sequence"/>
</dbReference>
<dbReference type="EMBL" id="BFAZ01000001">
    <property type="protein sequence ID" value="GBF40845.1"/>
    <property type="molecule type" value="Genomic_DNA"/>
</dbReference>
<protein>
    <submittedName>
        <fullName evidence="3">Endoflagellar hook-length control protein</fullName>
    </submittedName>
</protein>
<keyword evidence="3" id="KW-0282">Flagellum</keyword>
<dbReference type="Gene3D" id="3.30.750.140">
    <property type="match status" value="1"/>
</dbReference>
<feature type="compositionally biased region" description="Polar residues" evidence="1">
    <location>
        <begin position="233"/>
        <end position="242"/>
    </location>
</feature>
<dbReference type="CDD" id="cd17470">
    <property type="entry name" value="T3SS_Flik_C"/>
    <property type="match status" value="1"/>
</dbReference>
<dbReference type="Pfam" id="PF02120">
    <property type="entry name" value="Flg_hook"/>
    <property type="match status" value="1"/>
</dbReference>
<dbReference type="AlphaFoldDB" id="A0A2P2D886"/>
<name>A0A2P2D886_9LEPT</name>
<feature type="region of interest" description="Disordered" evidence="1">
    <location>
        <begin position="47"/>
        <end position="117"/>
    </location>
</feature>
<accession>A0A2P2D886</accession>
<keyword evidence="3" id="KW-0966">Cell projection</keyword>
<dbReference type="RefSeq" id="WP_108958123.1">
    <property type="nucleotide sequence ID" value="NZ_BFAZ01000001.1"/>
</dbReference>
<reference evidence="4" key="1">
    <citation type="journal article" date="2019" name="Microbiol. Immunol.">
        <title>Molecular and phenotypic characterization of Leptospira johnsonii sp. nov., Leptospira ellinghausenii sp. nov. and Leptospira ryugenii sp. nov. isolated from soil and water in Japan.</title>
        <authorList>
            <person name="Masuzawa T."/>
            <person name="Saito M."/>
            <person name="Nakao R."/>
            <person name="Nikaido Y."/>
            <person name="Matsumoto M."/>
            <person name="Ogawa M."/>
            <person name="Yokoyama M."/>
            <person name="Hidaka Y."/>
            <person name="Tomita J."/>
            <person name="Sakakibara K."/>
            <person name="Suzuki K."/>
            <person name="Yasuda S."/>
            <person name="Sato H."/>
            <person name="Yamaguchi M."/>
            <person name="Yoshida S.I."/>
            <person name="Koizumi N."/>
            <person name="Kawamura Y."/>
        </authorList>
    </citation>
    <scope>NUCLEOTIDE SEQUENCE [LARGE SCALE GENOMIC DNA]</scope>
    <source>
        <strain evidence="4">E18</strain>
    </source>
</reference>
<organism evidence="3 4">
    <name type="scientific">Leptospira ellinghausenii</name>
    <dbReference type="NCBI Taxonomy" id="1917822"/>
    <lineage>
        <taxon>Bacteria</taxon>
        <taxon>Pseudomonadati</taxon>
        <taxon>Spirochaetota</taxon>
        <taxon>Spirochaetia</taxon>
        <taxon>Leptospirales</taxon>
        <taxon>Leptospiraceae</taxon>
        <taxon>Leptospira</taxon>
    </lineage>
</organism>
<evidence type="ECO:0000313" key="4">
    <source>
        <dbReference type="Proteomes" id="UP000245206"/>
    </source>
</evidence>
<dbReference type="InterPro" id="IPR021136">
    <property type="entry name" value="Flagellar_hook_control-like_C"/>
</dbReference>
<keyword evidence="4" id="KW-1185">Reference proteome</keyword>
<evidence type="ECO:0000313" key="3">
    <source>
        <dbReference type="EMBL" id="GBF40845.1"/>
    </source>
</evidence>
<evidence type="ECO:0000256" key="1">
    <source>
        <dbReference type="SAM" id="MobiDB-lite"/>
    </source>
</evidence>
<dbReference type="InterPro" id="IPR038610">
    <property type="entry name" value="FliK-like_C_sf"/>
</dbReference>
<feature type="region of interest" description="Disordered" evidence="1">
    <location>
        <begin position="355"/>
        <end position="378"/>
    </location>
</feature>
<feature type="compositionally biased region" description="Polar residues" evidence="1">
    <location>
        <begin position="249"/>
        <end position="259"/>
    </location>
</feature>
<feature type="region of interest" description="Disordered" evidence="1">
    <location>
        <begin position="221"/>
        <end position="307"/>
    </location>
</feature>
<dbReference type="OrthoDB" id="324665at2"/>
<evidence type="ECO:0000259" key="2">
    <source>
        <dbReference type="Pfam" id="PF02120"/>
    </source>
</evidence>
<feature type="compositionally biased region" description="Polar residues" evidence="1">
    <location>
        <begin position="78"/>
        <end position="102"/>
    </location>
</feature>
<feature type="compositionally biased region" description="Basic and acidic residues" evidence="1">
    <location>
        <begin position="360"/>
        <end position="373"/>
    </location>
</feature>
<gene>
    <name evidence="3" type="primary">fliK</name>
    <name evidence="3" type="ORF">LPTSP2_01110</name>
</gene>